<comment type="caution">
    <text evidence="1">The sequence shown here is derived from an EMBL/GenBank/DDBJ whole genome shotgun (WGS) entry which is preliminary data.</text>
</comment>
<keyword evidence="2" id="KW-1185">Reference proteome</keyword>
<dbReference type="EMBL" id="JBGQQK010000006">
    <property type="protein sequence ID" value="MFL2102286.1"/>
    <property type="molecule type" value="Genomic_DNA"/>
</dbReference>
<dbReference type="Proteomes" id="UP001625374">
    <property type="component" value="Unassembled WGS sequence"/>
</dbReference>
<dbReference type="RefSeq" id="WP_407141914.1">
    <property type="nucleotide sequence ID" value="NZ_JBGQQI010000005.1"/>
</dbReference>
<organism evidence="1 2">
    <name type="scientific">Marinilactibacillus psychrotolerans</name>
    <dbReference type="NCBI Taxonomy" id="191770"/>
    <lineage>
        <taxon>Bacteria</taxon>
        <taxon>Bacillati</taxon>
        <taxon>Bacillota</taxon>
        <taxon>Bacilli</taxon>
        <taxon>Lactobacillales</taxon>
        <taxon>Carnobacteriaceae</taxon>
        <taxon>Marinilactibacillus</taxon>
    </lineage>
</organism>
<reference evidence="1 2" key="1">
    <citation type="submission" date="2024-08" db="EMBL/GenBank/DDBJ databases">
        <authorList>
            <person name="Arias E."/>
        </authorList>
    </citation>
    <scope>NUCLEOTIDE SEQUENCE [LARGE SCALE GENOMIC DNA]</scope>
    <source>
        <strain evidence="1 2">FAM 24106</strain>
    </source>
</reference>
<protein>
    <submittedName>
        <fullName evidence="1">Uncharacterized protein</fullName>
    </submittedName>
</protein>
<evidence type="ECO:0000313" key="1">
    <source>
        <dbReference type="EMBL" id="MFL2102286.1"/>
    </source>
</evidence>
<gene>
    <name evidence="1" type="ORF">ACEN37_03365</name>
</gene>
<sequence>MKAIIKFVFICSLVCILLIGLTQSGFFEEKSLKADHTTIQSAPDNVELSKSIESNTLIFRDALSNEEIQKYEYTLGEQLANIHNNNYTSIDYKFSTLNTISATSWVQKTTKNLSKNELVEVGYMGKVDRNSEETYQLNFKFEPTNTINGIELTTNFNYSKSIICSGPTGGTVAATDIKASHAYFTAAIWGYVKEYTYDVINNRSGKIVGTEKVTAFIRTDIQVYAQNAFANKDGSILIENTAGNKSKTLSYTIDFINGIDQNETTLMWW</sequence>
<evidence type="ECO:0000313" key="2">
    <source>
        <dbReference type="Proteomes" id="UP001625374"/>
    </source>
</evidence>
<name>A0ABW8UHC8_9LACT</name>
<accession>A0ABW8UHC8</accession>
<proteinExistence type="predicted"/>